<dbReference type="Pfam" id="PF13499">
    <property type="entry name" value="EF-hand_7"/>
    <property type="match status" value="1"/>
</dbReference>
<name>A0A1Q9DAM5_SYMMI</name>
<dbReference type="InterPro" id="IPR018247">
    <property type="entry name" value="EF_Hand_1_Ca_BS"/>
</dbReference>
<dbReference type="GO" id="GO:0005216">
    <property type="term" value="F:monoatomic ion channel activity"/>
    <property type="evidence" value="ECO:0007669"/>
    <property type="project" value="InterPro"/>
</dbReference>
<evidence type="ECO:0000256" key="9">
    <source>
        <dbReference type="ARBA" id="ARBA00023180"/>
    </source>
</evidence>
<evidence type="ECO:0000256" key="7">
    <source>
        <dbReference type="ARBA" id="ARBA00022989"/>
    </source>
</evidence>
<comment type="caution">
    <text evidence="13">The sequence shown here is derived from an EMBL/GenBank/DDBJ whole genome shotgun (WGS) entry which is preliminary data.</text>
</comment>
<feature type="transmembrane region" description="Helical" evidence="11">
    <location>
        <begin position="1504"/>
        <end position="1525"/>
    </location>
</feature>
<evidence type="ECO:0000256" key="2">
    <source>
        <dbReference type="ARBA" id="ARBA00008779"/>
    </source>
</evidence>
<dbReference type="PANTHER" id="PTHR10342:SF274">
    <property type="entry name" value="ARYLSULFATASE B"/>
    <property type="match status" value="1"/>
</dbReference>
<dbReference type="PROSITE" id="PS00523">
    <property type="entry name" value="SULFATASE_1"/>
    <property type="match status" value="1"/>
</dbReference>
<dbReference type="PROSITE" id="PS50222">
    <property type="entry name" value="EF_HAND_2"/>
    <property type="match status" value="2"/>
</dbReference>
<dbReference type="InterPro" id="IPR005821">
    <property type="entry name" value="Ion_trans_dom"/>
</dbReference>
<dbReference type="PROSITE" id="PS00018">
    <property type="entry name" value="EF_HAND_1"/>
    <property type="match status" value="1"/>
</dbReference>
<dbReference type="InterPro" id="IPR047115">
    <property type="entry name" value="ARSB"/>
</dbReference>
<feature type="transmembrane region" description="Helical" evidence="11">
    <location>
        <begin position="1367"/>
        <end position="1387"/>
    </location>
</feature>
<dbReference type="PROSITE" id="PS00149">
    <property type="entry name" value="SULFATASE_2"/>
    <property type="match status" value="1"/>
</dbReference>
<keyword evidence="8 11" id="KW-0472">Membrane</keyword>
<dbReference type="CDD" id="cd16029">
    <property type="entry name" value="4-S"/>
    <property type="match status" value="1"/>
</dbReference>
<dbReference type="InterPro" id="IPR016024">
    <property type="entry name" value="ARM-type_fold"/>
</dbReference>
<dbReference type="InterPro" id="IPR017850">
    <property type="entry name" value="Alkaline_phosphatase_core_sf"/>
</dbReference>
<keyword evidence="7 11" id="KW-1133">Transmembrane helix</keyword>
<evidence type="ECO:0000313" key="14">
    <source>
        <dbReference type="Proteomes" id="UP000186817"/>
    </source>
</evidence>
<dbReference type="InterPro" id="IPR000917">
    <property type="entry name" value="Sulfatase_N"/>
</dbReference>
<dbReference type="PANTHER" id="PTHR10342">
    <property type="entry name" value="ARYLSULFATASE"/>
    <property type="match status" value="1"/>
</dbReference>
<feature type="transmembrane region" description="Helical" evidence="11">
    <location>
        <begin position="1399"/>
        <end position="1422"/>
    </location>
</feature>
<dbReference type="EMBL" id="LSRX01000629">
    <property type="protein sequence ID" value="OLP92262.1"/>
    <property type="molecule type" value="Genomic_DNA"/>
</dbReference>
<protein>
    <submittedName>
        <fullName evidence="13">Arylsulfatase B</fullName>
    </submittedName>
</protein>
<reference evidence="13 14" key="1">
    <citation type="submission" date="2016-02" db="EMBL/GenBank/DDBJ databases">
        <title>Genome analysis of coral dinoflagellate symbionts highlights evolutionary adaptations to a symbiotic lifestyle.</title>
        <authorList>
            <person name="Aranda M."/>
            <person name="Li Y."/>
            <person name="Liew Y.J."/>
            <person name="Baumgarten S."/>
            <person name="Simakov O."/>
            <person name="Wilson M."/>
            <person name="Piel J."/>
            <person name="Ashoor H."/>
            <person name="Bougouffa S."/>
            <person name="Bajic V.B."/>
            <person name="Ryu T."/>
            <person name="Ravasi T."/>
            <person name="Bayer T."/>
            <person name="Micklem G."/>
            <person name="Kim H."/>
            <person name="Bhak J."/>
            <person name="Lajeunesse T.C."/>
            <person name="Voolstra C.R."/>
        </authorList>
    </citation>
    <scope>NUCLEOTIDE SEQUENCE [LARGE SCALE GENOMIC DNA]</scope>
    <source>
        <strain evidence="13 14">CCMP2467</strain>
    </source>
</reference>
<evidence type="ECO:0000256" key="5">
    <source>
        <dbReference type="ARBA" id="ARBA00022801"/>
    </source>
</evidence>
<dbReference type="InterPro" id="IPR024607">
    <property type="entry name" value="Sulfatase_CS"/>
</dbReference>
<feature type="compositionally biased region" description="Polar residues" evidence="10">
    <location>
        <begin position="1270"/>
        <end position="1289"/>
    </location>
</feature>
<evidence type="ECO:0000259" key="12">
    <source>
        <dbReference type="PROSITE" id="PS50222"/>
    </source>
</evidence>
<dbReference type="GO" id="GO:0007165">
    <property type="term" value="P:signal transduction"/>
    <property type="evidence" value="ECO:0007669"/>
    <property type="project" value="InterPro"/>
</dbReference>
<feature type="transmembrane region" description="Helical" evidence="11">
    <location>
        <begin position="1475"/>
        <end position="1492"/>
    </location>
</feature>
<keyword evidence="14" id="KW-1185">Reference proteome</keyword>
<feature type="compositionally biased region" description="Basic and acidic residues" evidence="10">
    <location>
        <begin position="64"/>
        <end position="76"/>
    </location>
</feature>
<sequence>MQVSDEQRTLGIVVAVIMLCLSCTCLAICCACLCVCLRGVPAKYVPQIEAVLKDLESQGYLPRFSDDSAEGRRQEGQDASGPEIDDLPKLEEIEWGKHQALLGLVKSGEFRDFAFSSELYSDLFKLLSLACSWRTQESQPYVVKVQQIFWGFVRAPEFNIAEAEEQVGPQLCWSLASRTDGSAQQAEWPFIRDILLWLYDKFPTRRPELRRVIGRRNLDSFQSLMWTQWLLLSSIASGTKPHIIFHVLDDWGYHDIGFRNPEMRTPTLDSFHHEGITLDQYYVLPTCSPSRATFLTGRLPIHHGINSKLKFEKMGLPLDEKLLPALLKEQGYKTHAVGKWHLGFYRAAYTPTFRGFDSFYGYYMGSQGYFTHKLYTYYDFHRQDKPNCGKTCSRVDWKAAGIYSTRLFTEEAVRLIRRHSAYYPGQPLFLYQAWQNVHYPVEVPRRFLPQFSNLISNTTRQVHAAMVAAVDEGIASINAALSSAGMLENSIIIVTGDNGGAIDECLPNGASNYPLRGGKCSVWEGGARSTALVYAPGRVPQGLIFPGLFHASDWLPTIMEGLLEAEVKGTKPLDGLNLWPALAQNASSPRSDIFYGIADHTVGFHGPALRTADGWKLLLNGGGGSGRWSNESRLLAADRRTSEKIYPQLFDLKKDPSERFDLSQERPDIMGRLRYLLFHYERSGRPQVLPDRSCRPFSARKSPRGRPLYVGDDRTFVKIASPKSRFSDSMELLAALASPAASPLKAAVRFVHKSAPIAPLLQVLGPIIRGFQQPLGEVQKKLLFDTLIPLHKPNEWLLWDRQTPMISMYHKELVHCMLLMLERDPTLAGKCVEAVCSHFPPSHESNTPKEVLLIHEIAEILKVLDPEDAEVCMPQLQRHILRLLTSQNGQTLQSVLQLWKDERVSKLLANFADSLIPGMLPLLVRDGEVFWNPTVNKMTCLVLEKLEAASPEALVVSSSLLDRPTAGQDAPPPPKDASEDVACRSSEFGISWLRVKRDLQAVFELPVSEPVHLAHVLRQGRIGALLQDPVTAQALDRLQDAQCVVGRITLRLLLCLWSDPAARRCDPEALQGDVLLALGLEGRSGGQAVGLEATLRSGWPTLRLIHLYVSRLRTLKADGDLRRADSWSAEMGGRLLQGALMPRSSSLADQWQELRSLLGSKSSAQREFPFKNHRMAEDPADPASVSGRDALRFRAPAALMAGGVHDGHATDQMLPTVRFVSSARVVPVSGDALEGGPAVPKECWSDQAPGSTPEVERDSGRSSPAPARGSHQSQDSPQDDVNATKVRTSSLKDKNRGRRSSLQEGREQRSLARAKAKKKLPNGFALQERMENKVSSRRRISQIAAQDQHSRWTRARLWLLPVVRHKYFNLFAAIVIMANALFMGVETSWISCSGDVEGIGWYIANVCFTQLFVVELALRWFVEGLPFWFDPWNVFDALLVLFSLFDDFVLAFLLSDTSQSQNLKVVFRIARMIRFVRVLRLLRLFKGLWYLVEGIVASLSSLAWAWLLLIVMMYLPAIFVTQTFGKDVNADAKTLEYFGSLPQSMYTLFKVMTMETWADIARHTARLYPGAEIFFVLYIFCTSLAVMNVVVAVIVQNTCVHAKERQEDMRSFQEKKDASAMLKILEVFQTADVQNTGTVTKKEFLEAMNIPSVMQLMHEVQIDVRQVETLFDVLDYNGSGRMDSEEFVEGIMLARGEARSREVIAAQCDLWKDEHDTIKTLEQLEDEIGEAFDGMNRLIETFHANLLSARGATAEDAEHIVTGSDH</sequence>
<dbReference type="SUPFAM" id="SSF53649">
    <property type="entry name" value="Alkaline phosphatase-like"/>
    <property type="match status" value="1"/>
</dbReference>
<dbReference type="SUPFAM" id="SSF48371">
    <property type="entry name" value="ARM repeat"/>
    <property type="match status" value="1"/>
</dbReference>
<dbReference type="SUPFAM" id="SSF81324">
    <property type="entry name" value="Voltage-gated potassium channels"/>
    <property type="match status" value="1"/>
</dbReference>
<keyword evidence="4" id="KW-0479">Metal-binding</keyword>
<dbReference type="OrthoDB" id="103349at2759"/>
<dbReference type="InterPro" id="IPR011992">
    <property type="entry name" value="EF-hand-dom_pair"/>
</dbReference>
<feature type="domain" description="EF-hand" evidence="12">
    <location>
        <begin position="1662"/>
        <end position="1697"/>
    </location>
</feature>
<dbReference type="SUPFAM" id="SSF47473">
    <property type="entry name" value="EF-hand"/>
    <property type="match status" value="1"/>
</dbReference>
<evidence type="ECO:0000256" key="1">
    <source>
        <dbReference type="ARBA" id="ARBA00004141"/>
    </source>
</evidence>
<dbReference type="Gene3D" id="1.20.120.350">
    <property type="entry name" value="Voltage-gated potassium channels. Chain C"/>
    <property type="match status" value="1"/>
</dbReference>
<keyword evidence="5" id="KW-0378">Hydrolase</keyword>
<dbReference type="Gene3D" id="3.40.720.10">
    <property type="entry name" value="Alkaline Phosphatase, subunit A"/>
    <property type="match status" value="1"/>
</dbReference>
<feature type="transmembrane region" description="Helical" evidence="11">
    <location>
        <begin position="12"/>
        <end position="40"/>
    </location>
</feature>
<dbReference type="GO" id="GO:0016020">
    <property type="term" value="C:membrane"/>
    <property type="evidence" value="ECO:0007669"/>
    <property type="project" value="UniProtKB-SubCell"/>
</dbReference>
<evidence type="ECO:0000256" key="4">
    <source>
        <dbReference type="ARBA" id="ARBA00022723"/>
    </source>
</evidence>
<keyword evidence="3 11" id="KW-0812">Transmembrane</keyword>
<dbReference type="InterPro" id="IPR011989">
    <property type="entry name" value="ARM-like"/>
</dbReference>
<dbReference type="GO" id="GO:0008484">
    <property type="term" value="F:sulfuric ester hydrolase activity"/>
    <property type="evidence" value="ECO:0007669"/>
    <property type="project" value="InterPro"/>
</dbReference>
<gene>
    <name evidence="13" type="primary">ARSB</name>
    <name evidence="13" type="ORF">AK812_SmicGene25933</name>
</gene>
<dbReference type="InterPro" id="IPR002554">
    <property type="entry name" value="PP2A_B56"/>
</dbReference>
<dbReference type="Pfam" id="PF01603">
    <property type="entry name" value="B56"/>
    <property type="match status" value="1"/>
</dbReference>
<dbReference type="GO" id="GO:0019888">
    <property type="term" value="F:protein phosphatase regulator activity"/>
    <property type="evidence" value="ECO:0007669"/>
    <property type="project" value="InterPro"/>
</dbReference>
<comment type="subcellular location">
    <subcellularLocation>
        <location evidence="1">Membrane</location>
        <topology evidence="1">Multi-pass membrane protein</topology>
    </subcellularLocation>
</comment>
<dbReference type="InterPro" id="IPR027359">
    <property type="entry name" value="Volt_channel_dom_sf"/>
</dbReference>
<evidence type="ECO:0000256" key="6">
    <source>
        <dbReference type="ARBA" id="ARBA00022837"/>
    </source>
</evidence>
<comment type="similarity">
    <text evidence="2">Belongs to the sulfatase family.</text>
</comment>
<keyword evidence="9" id="KW-0325">Glycoprotein</keyword>
<dbReference type="GO" id="GO:0005509">
    <property type="term" value="F:calcium ion binding"/>
    <property type="evidence" value="ECO:0007669"/>
    <property type="project" value="InterPro"/>
</dbReference>
<dbReference type="CDD" id="cd00051">
    <property type="entry name" value="EFh"/>
    <property type="match status" value="1"/>
</dbReference>
<accession>A0A1Q9DAM5</accession>
<evidence type="ECO:0000256" key="11">
    <source>
        <dbReference type="SAM" id="Phobius"/>
    </source>
</evidence>
<keyword evidence="6" id="KW-0106">Calcium</keyword>
<dbReference type="InterPro" id="IPR002048">
    <property type="entry name" value="EF_hand_dom"/>
</dbReference>
<dbReference type="Gene3D" id="1.10.238.10">
    <property type="entry name" value="EF-hand"/>
    <property type="match status" value="1"/>
</dbReference>
<organism evidence="13 14">
    <name type="scientific">Symbiodinium microadriaticum</name>
    <name type="common">Dinoflagellate</name>
    <name type="synonym">Zooxanthella microadriatica</name>
    <dbReference type="NCBI Taxonomy" id="2951"/>
    <lineage>
        <taxon>Eukaryota</taxon>
        <taxon>Sar</taxon>
        <taxon>Alveolata</taxon>
        <taxon>Dinophyceae</taxon>
        <taxon>Suessiales</taxon>
        <taxon>Symbiodiniaceae</taxon>
        <taxon>Symbiodinium</taxon>
    </lineage>
</organism>
<dbReference type="Proteomes" id="UP000186817">
    <property type="component" value="Unassembled WGS sequence"/>
</dbReference>
<evidence type="ECO:0000313" key="13">
    <source>
        <dbReference type="EMBL" id="OLP92262.1"/>
    </source>
</evidence>
<dbReference type="GO" id="GO:0000159">
    <property type="term" value="C:protein phosphatase type 2A complex"/>
    <property type="evidence" value="ECO:0007669"/>
    <property type="project" value="InterPro"/>
</dbReference>
<dbReference type="SMART" id="SM00054">
    <property type="entry name" value="EFh"/>
    <property type="match status" value="2"/>
</dbReference>
<evidence type="ECO:0000256" key="3">
    <source>
        <dbReference type="ARBA" id="ARBA00022692"/>
    </source>
</evidence>
<evidence type="ECO:0000256" key="10">
    <source>
        <dbReference type="SAM" id="MobiDB-lite"/>
    </source>
</evidence>
<feature type="domain" description="EF-hand" evidence="12">
    <location>
        <begin position="1619"/>
        <end position="1654"/>
    </location>
</feature>
<feature type="region of interest" description="Disordered" evidence="10">
    <location>
        <begin position="1231"/>
        <end position="1318"/>
    </location>
</feature>
<dbReference type="Pfam" id="PF00884">
    <property type="entry name" value="Sulfatase"/>
    <property type="match status" value="1"/>
</dbReference>
<feature type="transmembrane region" description="Helical" evidence="11">
    <location>
        <begin position="1434"/>
        <end position="1454"/>
    </location>
</feature>
<proteinExistence type="inferred from homology"/>
<feature type="transmembrane region" description="Helical" evidence="11">
    <location>
        <begin position="1573"/>
        <end position="1595"/>
    </location>
</feature>
<dbReference type="Gene3D" id="1.25.10.10">
    <property type="entry name" value="Leucine-rich Repeat Variant"/>
    <property type="match status" value="1"/>
</dbReference>
<dbReference type="Pfam" id="PF00520">
    <property type="entry name" value="Ion_trans"/>
    <property type="match status" value="1"/>
</dbReference>
<evidence type="ECO:0000256" key="8">
    <source>
        <dbReference type="ARBA" id="ARBA00023136"/>
    </source>
</evidence>
<dbReference type="Gene3D" id="1.10.287.70">
    <property type="match status" value="1"/>
</dbReference>
<feature type="region of interest" description="Disordered" evidence="10">
    <location>
        <begin position="62"/>
        <end position="84"/>
    </location>
</feature>
<dbReference type="Gene3D" id="3.30.1120.10">
    <property type="match status" value="1"/>
</dbReference>